<dbReference type="PATRIC" id="fig|136857.5.peg.850"/>
<keyword evidence="2" id="KW-0489">Methyltransferase</keyword>
<dbReference type="InterPro" id="IPR052916">
    <property type="entry name" value="Type-I_RE_MTase_Subunit"/>
</dbReference>
<keyword evidence="2" id="KW-0808">Transferase</keyword>
<dbReference type="PANTHER" id="PTHR42998:SF1">
    <property type="entry name" value="TYPE I RESTRICTION ENZYME HINDI METHYLASE SUBUNIT"/>
    <property type="match status" value="1"/>
</dbReference>
<dbReference type="PANTHER" id="PTHR42998">
    <property type="entry name" value="TYPE I RESTRICTION ENZYME HINDVIIP M PROTEIN-RELATED"/>
    <property type="match status" value="1"/>
</dbReference>
<protein>
    <submittedName>
        <fullName evidence="2">N-6 DNA Methylase</fullName>
        <ecNumber evidence="2">2.1.1.72</ecNumber>
    </submittedName>
</protein>
<dbReference type="EMBL" id="CP011545">
    <property type="protein sequence ID" value="AKK08308.1"/>
    <property type="molecule type" value="Genomic_DNA"/>
</dbReference>
<dbReference type="InterPro" id="IPR003356">
    <property type="entry name" value="DNA_methylase_A-5"/>
</dbReference>
<dbReference type="GO" id="GO:0008170">
    <property type="term" value="F:N-methyltransferase activity"/>
    <property type="evidence" value="ECO:0007669"/>
    <property type="project" value="InterPro"/>
</dbReference>
<dbReference type="GO" id="GO:0003677">
    <property type="term" value="F:DNA binding"/>
    <property type="evidence" value="ECO:0007669"/>
    <property type="project" value="InterPro"/>
</dbReference>
<evidence type="ECO:0000313" key="2">
    <source>
        <dbReference type="EMBL" id="AKK08308.1"/>
    </source>
</evidence>
<sequence>MLIDAAKVPSWLNIAVILREGCATLEKQSGTQCHSHVVDELWKSIIDLGHSARSTNIPSTALTLLALRSIVERTQPPLWDELQSRESAEQYHLVRSLIRTHLNRAYPNHLAISEDPLPNDVPPPVVADVVSLISDSRIGEKPHASVTIADLYQFILEQTTQNTQPDFLGPPPPASVRRLIAELLRPRQGSVFDPCTRSGQLLFELDAYQQATAGINGRLDLYGQENDRVRWRQAQEQALVRNTTIDLGIGPLDDAFVPYLDDGNGPGGWWFLRELHPGLRCDFSISYPPANFMDSGLEYVMLDPRWEFGSAIPNPAYFAWLQIAIHHLRPGGVAAVVLSPESLSTVDEEQAFIRRSLVRSGALRCIIHLPSGPEIVNHHPTALWLCQRPHTDVALLKTAAPPNQQVLLVDLSGIAHPSAGVSDSFEKSLFQDTADFYQRWNLSECASPPPELAGISVILPICELLDERTILSPSFWLQ</sequence>
<dbReference type="EC" id="2.1.1.72" evidence="2"/>
<dbReference type="AlphaFoldDB" id="A0A0G3H8X1"/>
<dbReference type="GO" id="GO:0009007">
    <property type="term" value="F:site-specific DNA-methyltransferase (adenine-specific) activity"/>
    <property type="evidence" value="ECO:0007669"/>
    <property type="project" value="UniProtKB-EC"/>
</dbReference>
<proteinExistence type="predicted"/>
<evidence type="ECO:0000259" key="1">
    <source>
        <dbReference type="Pfam" id="PF02384"/>
    </source>
</evidence>
<name>A0A0G3H8X1_9CORY</name>
<reference evidence="2 3" key="1">
    <citation type="journal article" date="2015" name="Genome Announc.">
        <title>Complete Genome Sequence of the Type Strain Corynebacterium testudinoris DSM 44614, Recovered from Necrotic Lesions in the Mouth of a Tortoise.</title>
        <authorList>
            <person name="Ruckert C."/>
            <person name="Kriete M."/>
            <person name="Jaenicke S."/>
            <person name="Winkler A."/>
            <person name="Tauch A."/>
        </authorList>
    </citation>
    <scope>NUCLEOTIDE SEQUENCE [LARGE SCALE GENOMIC DNA]</scope>
    <source>
        <strain evidence="2 3">DSM 44614</strain>
    </source>
</reference>
<dbReference type="KEGG" id="cted:CTEST_04305"/>
<dbReference type="Pfam" id="PF02384">
    <property type="entry name" value="N6_Mtase"/>
    <property type="match status" value="1"/>
</dbReference>
<keyword evidence="3" id="KW-1185">Reference proteome</keyword>
<reference evidence="3" key="2">
    <citation type="submission" date="2015-05" db="EMBL/GenBank/DDBJ databases">
        <title>Complete genome sequence of Corynebacterium testudinoris DSM 44614, recovered from necrotic lesions in the mouth of a tortoise.</title>
        <authorList>
            <person name="Ruckert C."/>
            <person name="Albersmeier A."/>
            <person name="Winkler A."/>
            <person name="Tauch A."/>
        </authorList>
    </citation>
    <scope>NUCLEOTIDE SEQUENCE [LARGE SCALE GENOMIC DNA]</scope>
    <source>
        <strain evidence="3">DSM 44614</strain>
    </source>
</reference>
<evidence type="ECO:0000313" key="3">
    <source>
        <dbReference type="Proteomes" id="UP000035540"/>
    </source>
</evidence>
<dbReference type="STRING" id="136857.CTEST_04305"/>
<dbReference type="InterPro" id="IPR029063">
    <property type="entry name" value="SAM-dependent_MTases_sf"/>
</dbReference>
<accession>A0A0G3H8X1</accession>
<dbReference type="Proteomes" id="UP000035540">
    <property type="component" value="Chromosome"/>
</dbReference>
<organism evidence="2 3">
    <name type="scientific">Corynebacterium testudinoris</name>
    <dbReference type="NCBI Taxonomy" id="136857"/>
    <lineage>
        <taxon>Bacteria</taxon>
        <taxon>Bacillati</taxon>
        <taxon>Actinomycetota</taxon>
        <taxon>Actinomycetes</taxon>
        <taxon>Mycobacteriales</taxon>
        <taxon>Corynebacteriaceae</taxon>
        <taxon>Corynebacterium</taxon>
    </lineage>
</organism>
<dbReference type="SUPFAM" id="SSF53335">
    <property type="entry name" value="S-adenosyl-L-methionine-dependent methyltransferases"/>
    <property type="match status" value="1"/>
</dbReference>
<dbReference type="Gene3D" id="3.40.50.150">
    <property type="entry name" value="Vaccinia Virus protein VP39"/>
    <property type="match status" value="1"/>
</dbReference>
<dbReference type="GO" id="GO:0032259">
    <property type="term" value="P:methylation"/>
    <property type="evidence" value="ECO:0007669"/>
    <property type="project" value="UniProtKB-KW"/>
</dbReference>
<gene>
    <name evidence="2" type="ORF">CTEST_04305</name>
</gene>
<feature type="domain" description="DNA methylase adenine-specific" evidence="1">
    <location>
        <begin position="148"/>
        <end position="440"/>
    </location>
</feature>
<dbReference type="REBASE" id="113864">
    <property type="entry name" value="M.Cte44614ORF4305P"/>
</dbReference>